<dbReference type="GO" id="GO:0046975">
    <property type="term" value="F:histone H3K36 methyltransferase activity"/>
    <property type="evidence" value="ECO:0007669"/>
    <property type="project" value="TreeGrafter"/>
</dbReference>
<name>A0A4C1SVQ6_EUMVA</name>
<dbReference type="GO" id="GO:0006303">
    <property type="term" value="P:double-strand break repair via nonhomologous end joining"/>
    <property type="evidence" value="ECO:0007669"/>
    <property type="project" value="TreeGrafter"/>
</dbReference>
<dbReference type="GO" id="GO:0035861">
    <property type="term" value="C:site of double-strand break"/>
    <property type="evidence" value="ECO:0007669"/>
    <property type="project" value="TreeGrafter"/>
</dbReference>
<keyword evidence="1" id="KW-0489">Methyltransferase</keyword>
<protein>
    <submittedName>
        <fullName evidence="1">Histone-lysine N-methyltransferase SETMAR</fullName>
    </submittedName>
</protein>
<dbReference type="GO" id="GO:0015074">
    <property type="term" value="P:DNA integration"/>
    <property type="evidence" value="ECO:0007669"/>
    <property type="project" value="TreeGrafter"/>
</dbReference>
<dbReference type="AlphaFoldDB" id="A0A4C1SVQ6"/>
<dbReference type="EMBL" id="BGZK01000020">
    <property type="protein sequence ID" value="GBP06005.1"/>
    <property type="molecule type" value="Genomic_DNA"/>
</dbReference>
<dbReference type="PANTHER" id="PTHR46060:SF2">
    <property type="entry name" value="HISTONE-LYSINE N-METHYLTRANSFERASE SETMAR"/>
    <property type="match status" value="1"/>
</dbReference>
<dbReference type="OrthoDB" id="616263at2759"/>
<gene>
    <name evidence="1" type="primary">SETMAR</name>
    <name evidence="1" type="ORF">EVAR_3258_1</name>
</gene>
<dbReference type="PANTHER" id="PTHR46060">
    <property type="entry name" value="MARINER MOS1 TRANSPOSASE-LIKE PROTEIN"/>
    <property type="match status" value="1"/>
</dbReference>
<dbReference type="GO" id="GO:0042800">
    <property type="term" value="F:histone H3K4 methyltransferase activity"/>
    <property type="evidence" value="ECO:0007669"/>
    <property type="project" value="TreeGrafter"/>
</dbReference>
<dbReference type="GO" id="GO:0003697">
    <property type="term" value="F:single-stranded DNA binding"/>
    <property type="evidence" value="ECO:0007669"/>
    <property type="project" value="TreeGrafter"/>
</dbReference>
<dbReference type="GO" id="GO:0000014">
    <property type="term" value="F:single-stranded DNA endodeoxyribonuclease activity"/>
    <property type="evidence" value="ECO:0007669"/>
    <property type="project" value="TreeGrafter"/>
</dbReference>
<dbReference type="GO" id="GO:0031297">
    <property type="term" value="P:replication fork processing"/>
    <property type="evidence" value="ECO:0007669"/>
    <property type="project" value="TreeGrafter"/>
</dbReference>
<dbReference type="GO" id="GO:0044774">
    <property type="term" value="P:mitotic DNA integrity checkpoint signaling"/>
    <property type="evidence" value="ECO:0007669"/>
    <property type="project" value="TreeGrafter"/>
</dbReference>
<comment type="caution">
    <text evidence="1">The sequence shown here is derived from an EMBL/GenBank/DDBJ whole genome shotgun (WGS) entry which is preliminary data.</text>
</comment>
<dbReference type="GO" id="GO:0005634">
    <property type="term" value="C:nucleus"/>
    <property type="evidence" value="ECO:0007669"/>
    <property type="project" value="TreeGrafter"/>
</dbReference>
<organism evidence="1 2">
    <name type="scientific">Eumeta variegata</name>
    <name type="common">Bagworm moth</name>
    <name type="synonym">Eumeta japonica</name>
    <dbReference type="NCBI Taxonomy" id="151549"/>
    <lineage>
        <taxon>Eukaryota</taxon>
        <taxon>Metazoa</taxon>
        <taxon>Ecdysozoa</taxon>
        <taxon>Arthropoda</taxon>
        <taxon>Hexapoda</taxon>
        <taxon>Insecta</taxon>
        <taxon>Pterygota</taxon>
        <taxon>Neoptera</taxon>
        <taxon>Endopterygota</taxon>
        <taxon>Lepidoptera</taxon>
        <taxon>Glossata</taxon>
        <taxon>Ditrysia</taxon>
        <taxon>Tineoidea</taxon>
        <taxon>Psychidae</taxon>
        <taxon>Oiketicinae</taxon>
        <taxon>Eumeta</taxon>
    </lineage>
</organism>
<dbReference type="Proteomes" id="UP000299102">
    <property type="component" value="Unassembled WGS sequence"/>
</dbReference>
<reference evidence="1 2" key="1">
    <citation type="journal article" date="2019" name="Commun. Biol.">
        <title>The bagworm genome reveals a unique fibroin gene that provides high tensile strength.</title>
        <authorList>
            <person name="Kono N."/>
            <person name="Nakamura H."/>
            <person name="Ohtoshi R."/>
            <person name="Tomita M."/>
            <person name="Numata K."/>
            <person name="Arakawa K."/>
        </authorList>
    </citation>
    <scope>NUCLEOTIDE SEQUENCE [LARGE SCALE GENOMIC DNA]</scope>
</reference>
<keyword evidence="2" id="KW-1185">Reference proteome</keyword>
<dbReference type="InterPro" id="IPR052709">
    <property type="entry name" value="Transposase-MT_Hybrid"/>
</dbReference>
<evidence type="ECO:0000313" key="2">
    <source>
        <dbReference type="Proteomes" id="UP000299102"/>
    </source>
</evidence>
<proteinExistence type="predicted"/>
<dbReference type="GO" id="GO:0000729">
    <property type="term" value="P:DNA double-strand break processing"/>
    <property type="evidence" value="ECO:0007669"/>
    <property type="project" value="TreeGrafter"/>
</dbReference>
<accession>A0A4C1SVQ6</accession>
<evidence type="ECO:0000313" key="1">
    <source>
        <dbReference type="EMBL" id="GBP06005.1"/>
    </source>
</evidence>
<keyword evidence="1" id="KW-0808">Transferase</keyword>
<dbReference type="GO" id="GO:0000793">
    <property type="term" value="C:condensed chromosome"/>
    <property type="evidence" value="ECO:0007669"/>
    <property type="project" value="TreeGrafter"/>
</dbReference>
<dbReference type="GO" id="GO:0003690">
    <property type="term" value="F:double-stranded DNA binding"/>
    <property type="evidence" value="ECO:0007669"/>
    <property type="project" value="TreeGrafter"/>
</dbReference>
<sequence length="196" mass="22249">MPSHFTSADLAIDFDTDHGFVLVSICLHWRILGPILNFNTGLDPELGSLLDIHCSNLDVKDESFSGRTVTYKFDTILGKNRVISSYDIAEELGIDHKRVLIHLKKVGYTKEVDTWGPHELTERNLVKRVLICDYLLKLSVRLYNPFEVNGRCYLPIKSSPAPRYKIDYSACACGPLSRQRDAASPNYPEMRFVGTR</sequence>
<dbReference type="GO" id="GO:0044547">
    <property type="term" value="F:DNA topoisomerase binding"/>
    <property type="evidence" value="ECO:0007669"/>
    <property type="project" value="TreeGrafter"/>
</dbReference>
<dbReference type="GO" id="GO:0032259">
    <property type="term" value="P:methylation"/>
    <property type="evidence" value="ECO:0007669"/>
    <property type="project" value="UniProtKB-KW"/>
</dbReference>